<name>A0A6C7EAE5_ILUCY</name>
<feature type="region of interest" description="Disordered" evidence="1">
    <location>
        <begin position="1"/>
        <end position="26"/>
    </location>
</feature>
<sequence>MRVDDGDMPNLSLNVSTDKYQSGTTTSTCPKCQHNGEMERWTKTKSYRFFGIPLPLNRSNESLKCTACGKSHKV</sequence>
<evidence type="ECO:0000313" key="3">
    <source>
        <dbReference type="Proteomes" id="UP000011863"/>
    </source>
</evidence>
<keyword evidence="3" id="KW-1185">Reference proteome</keyword>
<dbReference type="AlphaFoldDB" id="A0A6C7EAE5"/>
<gene>
    <name evidence="2" type="ORF">YM304_31170</name>
</gene>
<protein>
    <recommendedName>
        <fullName evidence="4">Zinc-ribbon 15 domain-containing protein</fullName>
    </recommendedName>
</protein>
<proteinExistence type="predicted"/>
<accession>A0A6C7EAE5</accession>
<dbReference type="Proteomes" id="UP000011863">
    <property type="component" value="Chromosome"/>
</dbReference>
<dbReference type="EMBL" id="AP012057">
    <property type="protein sequence ID" value="BAN03431.1"/>
    <property type="molecule type" value="Genomic_DNA"/>
</dbReference>
<feature type="compositionally biased region" description="Polar residues" evidence="1">
    <location>
        <begin position="11"/>
        <end position="26"/>
    </location>
</feature>
<evidence type="ECO:0000313" key="2">
    <source>
        <dbReference type="EMBL" id="BAN03431.1"/>
    </source>
</evidence>
<dbReference type="KEGG" id="aym:YM304_31170"/>
<organism evidence="2 3">
    <name type="scientific">Ilumatobacter coccineus (strain NBRC 103263 / KCTC 29153 / YM16-304)</name>
    <dbReference type="NCBI Taxonomy" id="1313172"/>
    <lineage>
        <taxon>Bacteria</taxon>
        <taxon>Bacillati</taxon>
        <taxon>Actinomycetota</taxon>
        <taxon>Acidimicrobiia</taxon>
        <taxon>Acidimicrobiales</taxon>
        <taxon>Ilumatobacteraceae</taxon>
        <taxon>Ilumatobacter</taxon>
    </lineage>
</organism>
<evidence type="ECO:0000256" key="1">
    <source>
        <dbReference type="SAM" id="MobiDB-lite"/>
    </source>
</evidence>
<reference evidence="2 3" key="1">
    <citation type="journal article" date="2013" name="Int. J. Syst. Evol. Microbiol.">
        <title>Ilumatobacter nonamiense sp. nov. and Ilumatobacter coccineum sp. nov., isolated from seashore sand.</title>
        <authorList>
            <person name="Matsumoto A."/>
            <person name="Kasai H."/>
            <person name="Matsuo Y."/>
            <person name="Shizuri Y."/>
            <person name="Ichikawa N."/>
            <person name="Fujita N."/>
            <person name="Omura S."/>
            <person name="Takahashi Y."/>
        </authorList>
    </citation>
    <scope>NUCLEOTIDE SEQUENCE [LARGE SCALE GENOMIC DNA]</scope>
    <source>
        <strain evidence="3">NBRC 103263 / KCTC 29153 / YM16-304</strain>
    </source>
</reference>
<evidence type="ECO:0008006" key="4">
    <source>
        <dbReference type="Google" id="ProtNLM"/>
    </source>
</evidence>